<dbReference type="HOGENOM" id="CLU_2374195_0_0_1"/>
<dbReference type="AlphaFoldDB" id="A0A0D0AG22"/>
<reference evidence="3" key="2">
    <citation type="submission" date="2015-01" db="EMBL/GenBank/DDBJ databases">
        <title>Evolutionary Origins and Diversification of the Mycorrhizal Mutualists.</title>
        <authorList>
            <consortium name="DOE Joint Genome Institute"/>
            <consortium name="Mycorrhizal Genomics Consortium"/>
            <person name="Kohler A."/>
            <person name="Kuo A."/>
            <person name="Nagy L.G."/>
            <person name="Floudas D."/>
            <person name="Copeland A."/>
            <person name="Barry K.W."/>
            <person name="Cichocki N."/>
            <person name="Veneault-Fourrey C."/>
            <person name="LaButti K."/>
            <person name="Lindquist E.A."/>
            <person name="Lipzen A."/>
            <person name="Lundell T."/>
            <person name="Morin E."/>
            <person name="Murat C."/>
            <person name="Riley R."/>
            <person name="Ohm R."/>
            <person name="Sun H."/>
            <person name="Tunlid A."/>
            <person name="Henrissat B."/>
            <person name="Grigoriev I.V."/>
            <person name="Hibbett D.S."/>
            <person name="Martin F."/>
        </authorList>
    </citation>
    <scope>NUCLEOTIDE SEQUENCE [LARGE SCALE GENOMIC DNA]</scope>
    <source>
        <strain evidence="3">UH-Slu-Lm8-n1</strain>
    </source>
</reference>
<organism evidence="2 3">
    <name type="scientific">Suillus luteus UH-Slu-Lm8-n1</name>
    <dbReference type="NCBI Taxonomy" id="930992"/>
    <lineage>
        <taxon>Eukaryota</taxon>
        <taxon>Fungi</taxon>
        <taxon>Dikarya</taxon>
        <taxon>Basidiomycota</taxon>
        <taxon>Agaricomycotina</taxon>
        <taxon>Agaricomycetes</taxon>
        <taxon>Agaricomycetidae</taxon>
        <taxon>Boletales</taxon>
        <taxon>Suillineae</taxon>
        <taxon>Suillaceae</taxon>
        <taxon>Suillus</taxon>
    </lineage>
</organism>
<evidence type="ECO:0000256" key="1">
    <source>
        <dbReference type="SAM" id="MobiDB-lite"/>
    </source>
</evidence>
<keyword evidence="3" id="KW-1185">Reference proteome</keyword>
<proteinExistence type="predicted"/>
<evidence type="ECO:0000313" key="3">
    <source>
        <dbReference type="Proteomes" id="UP000054485"/>
    </source>
</evidence>
<feature type="region of interest" description="Disordered" evidence="1">
    <location>
        <begin position="70"/>
        <end position="95"/>
    </location>
</feature>
<accession>A0A0D0AG22</accession>
<dbReference type="EMBL" id="KN835134">
    <property type="protein sequence ID" value="KIK49130.1"/>
    <property type="molecule type" value="Genomic_DNA"/>
</dbReference>
<reference evidence="2 3" key="1">
    <citation type="submission" date="2014-04" db="EMBL/GenBank/DDBJ databases">
        <authorList>
            <consortium name="DOE Joint Genome Institute"/>
            <person name="Kuo A."/>
            <person name="Ruytinx J."/>
            <person name="Rineau F."/>
            <person name="Colpaert J."/>
            <person name="Kohler A."/>
            <person name="Nagy L.G."/>
            <person name="Floudas D."/>
            <person name="Copeland A."/>
            <person name="Barry K.W."/>
            <person name="Cichocki N."/>
            <person name="Veneault-Fourrey C."/>
            <person name="LaButti K."/>
            <person name="Lindquist E.A."/>
            <person name="Lipzen A."/>
            <person name="Lundell T."/>
            <person name="Morin E."/>
            <person name="Murat C."/>
            <person name="Sun H."/>
            <person name="Tunlid A."/>
            <person name="Henrissat B."/>
            <person name="Grigoriev I.V."/>
            <person name="Hibbett D.S."/>
            <person name="Martin F."/>
            <person name="Nordberg H.P."/>
            <person name="Cantor M.N."/>
            <person name="Hua S.X."/>
        </authorList>
    </citation>
    <scope>NUCLEOTIDE SEQUENCE [LARGE SCALE GENOMIC DNA]</scope>
    <source>
        <strain evidence="2 3">UH-Slu-Lm8-n1</strain>
    </source>
</reference>
<dbReference type="Proteomes" id="UP000054485">
    <property type="component" value="Unassembled WGS sequence"/>
</dbReference>
<gene>
    <name evidence="2" type="ORF">CY34DRAFT_435645</name>
</gene>
<dbReference type="OrthoDB" id="2661187at2759"/>
<dbReference type="InParanoid" id="A0A0D0AG22"/>
<protein>
    <submittedName>
        <fullName evidence="2">Uncharacterized protein</fullName>
    </submittedName>
</protein>
<evidence type="ECO:0000313" key="2">
    <source>
        <dbReference type="EMBL" id="KIK49130.1"/>
    </source>
</evidence>
<name>A0A0D0AG22_9AGAM</name>
<sequence>MLTTWPHQLMVCVFYGPSIPLLMRASIVKNKDLDVLLLSSVPEYCMAKNKPHLRLDIQLEPHEHFKLVTKSTTSHANRRNMPRCSDLSRSFDAIG</sequence>